<dbReference type="InterPro" id="IPR017853">
    <property type="entry name" value="GH"/>
</dbReference>
<dbReference type="EMBL" id="CP060780">
    <property type="protein sequence ID" value="QNP43232.1"/>
    <property type="molecule type" value="Genomic_DNA"/>
</dbReference>
<dbReference type="Proteomes" id="UP000516134">
    <property type="component" value="Chromosome"/>
</dbReference>
<proteinExistence type="predicted"/>
<protein>
    <submittedName>
        <fullName evidence="1">Uncharacterized protein</fullName>
    </submittedName>
</protein>
<organism evidence="1 2">
    <name type="scientific">Sphingomonas daechungensis</name>
    <dbReference type="NCBI Taxonomy" id="1176646"/>
    <lineage>
        <taxon>Bacteria</taxon>
        <taxon>Pseudomonadati</taxon>
        <taxon>Pseudomonadota</taxon>
        <taxon>Alphaproteobacteria</taxon>
        <taxon>Sphingomonadales</taxon>
        <taxon>Sphingomonadaceae</taxon>
        <taxon>Sphingomonas</taxon>
    </lineage>
</organism>
<accession>A0ABX6T071</accession>
<evidence type="ECO:0000313" key="1">
    <source>
        <dbReference type="EMBL" id="QNP43232.1"/>
    </source>
</evidence>
<dbReference type="Gene3D" id="3.20.20.80">
    <property type="entry name" value="Glycosidases"/>
    <property type="match status" value="1"/>
</dbReference>
<reference evidence="1 2" key="1">
    <citation type="submission" date="2020-08" db="EMBL/GenBank/DDBJ databases">
        <title>Genome sequence of Sphingomonas daechungensis KACC 18115T.</title>
        <authorList>
            <person name="Hyun D.-W."/>
            <person name="Bae J.-W."/>
        </authorList>
    </citation>
    <scope>NUCLEOTIDE SEQUENCE [LARGE SCALE GENOMIC DNA]</scope>
    <source>
        <strain evidence="1 2">KACC 18115</strain>
    </source>
</reference>
<gene>
    <name evidence="1" type="ORF">H9L15_15150</name>
</gene>
<name>A0ABX6T071_9SPHN</name>
<keyword evidence="2" id="KW-1185">Reference proteome</keyword>
<dbReference type="RefSeq" id="WP_187714662.1">
    <property type="nucleotide sequence ID" value="NZ_CP060780.1"/>
</dbReference>
<sequence length="199" mass="21661">MVLPIKQRVEANGEKLFINLNYVDFGQTELKGDISHARQPAEYAELIDAAFVHLKDKYGIVPDSLEVILEPDNSDHWRGRQIGEAIVATHARLKADGFDPQFIAPSTASAGRAPAFFDEMMAVPGVAPLISTLSYHRYDSPKPAVIKGIAESARSIGLSNSLIDRVSPVPGSPSVRRRITSPPQCLSISAAMPRNCSRI</sequence>
<evidence type="ECO:0000313" key="2">
    <source>
        <dbReference type="Proteomes" id="UP000516134"/>
    </source>
</evidence>
<dbReference type="SUPFAM" id="SSF51445">
    <property type="entry name" value="(Trans)glycosidases"/>
    <property type="match status" value="1"/>
</dbReference>